<evidence type="ECO:0000259" key="3">
    <source>
        <dbReference type="PROSITE" id="PS50112"/>
    </source>
</evidence>
<keyword evidence="1" id="KW-0238">DNA-binding</keyword>
<dbReference type="PROSITE" id="PS50112">
    <property type="entry name" value="PAS"/>
    <property type="match status" value="1"/>
</dbReference>
<proteinExistence type="predicted"/>
<dbReference type="PRINTS" id="PR00038">
    <property type="entry name" value="HTHLUXR"/>
</dbReference>
<comment type="caution">
    <text evidence="4">The sequence shown here is derived from an EMBL/GenBank/DDBJ whole genome shotgun (WGS) entry which is preliminary data.</text>
</comment>
<organism evidence="4 5">
    <name type="scientific">Bradyrhizobium lupini HPC(L)</name>
    <dbReference type="NCBI Taxonomy" id="1229491"/>
    <lineage>
        <taxon>Bacteria</taxon>
        <taxon>Pseudomonadati</taxon>
        <taxon>Pseudomonadota</taxon>
        <taxon>Alphaproteobacteria</taxon>
        <taxon>Hyphomicrobiales</taxon>
        <taxon>Nitrobacteraceae</taxon>
        <taxon>Bradyrhizobium</taxon>
    </lineage>
</organism>
<dbReference type="CDD" id="cd06170">
    <property type="entry name" value="LuxR_C_like"/>
    <property type="match status" value="1"/>
</dbReference>
<dbReference type="PANTHER" id="PTHR43214">
    <property type="entry name" value="TWO-COMPONENT RESPONSE REGULATOR"/>
    <property type="match status" value="1"/>
</dbReference>
<dbReference type="SUPFAM" id="SSF46894">
    <property type="entry name" value="C-terminal effector domain of the bipartite response regulators"/>
    <property type="match status" value="1"/>
</dbReference>
<dbReference type="SMART" id="SM00421">
    <property type="entry name" value="HTH_LUXR"/>
    <property type="match status" value="1"/>
</dbReference>
<dbReference type="PANTHER" id="PTHR43214:SF38">
    <property type="entry name" value="NITRATE_NITRITE RESPONSE REGULATOR PROTEIN NARL"/>
    <property type="match status" value="1"/>
</dbReference>
<keyword evidence="5" id="KW-1185">Reference proteome</keyword>
<accession>A0ABP2RT89</accession>
<dbReference type="InterPro" id="IPR000014">
    <property type="entry name" value="PAS"/>
</dbReference>
<dbReference type="EMBL" id="AMQQ01000015">
    <property type="protein sequence ID" value="EKJ95858.1"/>
    <property type="molecule type" value="Genomic_DNA"/>
</dbReference>
<dbReference type="InterPro" id="IPR000792">
    <property type="entry name" value="Tscrpt_reg_LuxR_C"/>
</dbReference>
<dbReference type="Gene3D" id="1.10.10.10">
    <property type="entry name" value="Winged helix-like DNA-binding domain superfamily/Winged helix DNA-binding domain"/>
    <property type="match status" value="1"/>
</dbReference>
<gene>
    <name evidence="4" type="ORF">C241_10356</name>
</gene>
<reference evidence="4 5" key="1">
    <citation type="journal article" date="2013" name="Genome Announc.">
        <title>Genome Sequence of Rhizobium lupini HPC(L) Isolated from Saline Desert Soil, Kutch (Gujarat).</title>
        <authorList>
            <person name="Agarwal L."/>
            <person name="Purohit H.J."/>
        </authorList>
    </citation>
    <scope>NUCLEOTIDE SEQUENCE [LARGE SCALE GENOMIC DNA]</scope>
    <source>
        <strain evidence="5">HPC(L)</strain>
    </source>
</reference>
<dbReference type="InterPro" id="IPR036388">
    <property type="entry name" value="WH-like_DNA-bd_sf"/>
</dbReference>
<dbReference type="InterPro" id="IPR016032">
    <property type="entry name" value="Sig_transdc_resp-reg_C-effctor"/>
</dbReference>
<dbReference type="Pfam" id="PF13426">
    <property type="entry name" value="PAS_9"/>
    <property type="match status" value="1"/>
</dbReference>
<dbReference type="PROSITE" id="PS50043">
    <property type="entry name" value="HTH_LUXR_2"/>
    <property type="match status" value="1"/>
</dbReference>
<sequence length="549" mass="61948">MTDSQQIRTIRFRRAYRGQAARYRVVYAGLATLGGTWRYKGIKFLDARGDMDDSVTIPKINRVVLQNLVTGLSDGLILLENDGTIAWANRAALVMHRIESVSELGDDTESYRRNFTLRYRNNHLLDAGQYPLERLLAGETFEDVTVEISPSDDETECWVHTVRGLILEDAGAKPDVLVLIIRDETPRYEAEARFESAFNANPAPGLICRLEDQRFIRVNQGFLEMTGFSREDIIGISVEELGLFSECDTGEDALKRLHEGRVIRQREALIPIPGGDRLVIVAGETIAVAEEPCMLFTFADLDGRRKAQNALRQSEERFFKSFRLSPAPAAISRLEDFVLTEVNDAFLTLCGRKEAEVVGKTASELKLWDDVAARRDVEKRLKDNIPIRNENLRMNLADGSAAECIVSAERAEINDQLCVIWAIQDVTERRRSENELIEAIESVMADTSWFSRTVVERLAGLRQNSRGASSSASLKDLTEREEQILSLICDGYSDKEMSDRLNLSRHTIRNHIASLYGKIGVNRRTAAVIWARERGFASRREKQHSPPAK</sequence>
<feature type="domain" description="PAS" evidence="3">
    <location>
        <begin position="190"/>
        <end position="235"/>
    </location>
</feature>
<dbReference type="NCBIfam" id="TIGR00229">
    <property type="entry name" value="sensory_box"/>
    <property type="match status" value="2"/>
</dbReference>
<evidence type="ECO:0000259" key="2">
    <source>
        <dbReference type="PROSITE" id="PS50043"/>
    </source>
</evidence>
<evidence type="ECO:0000313" key="4">
    <source>
        <dbReference type="EMBL" id="EKJ95858.1"/>
    </source>
</evidence>
<name>A0ABP2RT89_RHILU</name>
<dbReference type="InterPro" id="IPR039420">
    <property type="entry name" value="WalR-like"/>
</dbReference>
<dbReference type="Proteomes" id="UP000017668">
    <property type="component" value="Unassembled WGS sequence"/>
</dbReference>
<protein>
    <submittedName>
        <fullName evidence="4">LuxR family transcriptional regulator</fullName>
    </submittedName>
</protein>
<dbReference type="SMART" id="SM00091">
    <property type="entry name" value="PAS"/>
    <property type="match status" value="2"/>
</dbReference>
<dbReference type="SUPFAM" id="SSF55785">
    <property type="entry name" value="PYP-like sensor domain (PAS domain)"/>
    <property type="match status" value="3"/>
</dbReference>
<dbReference type="Pfam" id="PF00196">
    <property type="entry name" value="GerE"/>
    <property type="match status" value="1"/>
</dbReference>
<dbReference type="CDD" id="cd00130">
    <property type="entry name" value="PAS"/>
    <property type="match status" value="2"/>
</dbReference>
<dbReference type="Pfam" id="PF13188">
    <property type="entry name" value="PAS_8"/>
    <property type="match status" value="2"/>
</dbReference>
<evidence type="ECO:0000256" key="1">
    <source>
        <dbReference type="ARBA" id="ARBA00023125"/>
    </source>
</evidence>
<dbReference type="InterPro" id="IPR035965">
    <property type="entry name" value="PAS-like_dom_sf"/>
</dbReference>
<evidence type="ECO:0000313" key="5">
    <source>
        <dbReference type="Proteomes" id="UP000017668"/>
    </source>
</evidence>
<dbReference type="Gene3D" id="3.30.450.20">
    <property type="entry name" value="PAS domain"/>
    <property type="match status" value="3"/>
</dbReference>
<feature type="domain" description="HTH luxR-type" evidence="2">
    <location>
        <begin position="470"/>
        <end position="535"/>
    </location>
</feature>